<feature type="non-terminal residue" evidence="2">
    <location>
        <position position="1"/>
    </location>
</feature>
<dbReference type="InterPro" id="IPR003692">
    <property type="entry name" value="Hydantoinase_B"/>
</dbReference>
<dbReference type="GO" id="GO:0006749">
    <property type="term" value="P:glutathione metabolic process"/>
    <property type="evidence" value="ECO:0007669"/>
    <property type="project" value="TreeGrafter"/>
</dbReference>
<dbReference type="InterPro" id="IPR045079">
    <property type="entry name" value="Oxoprolinase-like"/>
</dbReference>
<dbReference type="PANTHER" id="PTHR11365:SF23">
    <property type="entry name" value="HYPOTHETICAL 5-OXOPROLINASE (EUROFUNG)-RELATED"/>
    <property type="match status" value="1"/>
</dbReference>
<name>A0A382AEI8_9ZZZZ</name>
<accession>A0A382AEI8</accession>
<organism evidence="2">
    <name type="scientific">marine metagenome</name>
    <dbReference type="NCBI Taxonomy" id="408172"/>
    <lineage>
        <taxon>unclassified sequences</taxon>
        <taxon>metagenomes</taxon>
        <taxon>ecological metagenomes</taxon>
    </lineage>
</organism>
<dbReference type="GO" id="GO:0017168">
    <property type="term" value="F:5-oxoprolinase (ATP-hydrolyzing) activity"/>
    <property type="evidence" value="ECO:0007669"/>
    <property type="project" value="TreeGrafter"/>
</dbReference>
<dbReference type="PANTHER" id="PTHR11365">
    <property type="entry name" value="5-OXOPROLINASE RELATED"/>
    <property type="match status" value="1"/>
</dbReference>
<dbReference type="AlphaFoldDB" id="A0A382AEI8"/>
<gene>
    <name evidence="2" type="ORF">METZ01_LOCUS152366</name>
</gene>
<sequence length="353" mass="40195">MPTTIIQTNNKPFKRVKLDPITLDVIENSMFSARWEMDAVLFRTAMSPGIREQGDEFPMIANLEGKMVVGQFGSFIYGFKEAYDGTMEEGDMFLTTDPYACNGAVSHVNDWLLLRPIFKDGRLISYAAMFGHMTDVGGKVPGSLPTDASQIFEEGIRVPPTKIYKNDVLQEDILELILHNCRLPHWNRSDFNAIVAAIRMAEKRVLEMAERFGDDIYYSALEELLDRNKTAMGKLIMNTVPTEKQYFEDYICDDGLGMGPYKIKCAMWRQGKKVIFDFEGTDPQSISSINFFLNEEMFKMFCGVYMIMVFDPAIMFNDGFYDLMDVRIPEGTLLKPVHPAALSCRTHALGRIF</sequence>
<dbReference type="Pfam" id="PF02538">
    <property type="entry name" value="Hydantoinase_B"/>
    <property type="match status" value="1"/>
</dbReference>
<reference evidence="2" key="1">
    <citation type="submission" date="2018-05" db="EMBL/GenBank/DDBJ databases">
        <authorList>
            <person name="Lanie J.A."/>
            <person name="Ng W.-L."/>
            <person name="Kazmierczak K.M."/>
            <person name="Andrzejewski T.M."/>
            <person name="Davidsen T.M."/>
            <person name="Wayne K.J."/>
            <person name="Tettelin H."/>
            <person name="Glass J.I."/>
            <person name="Rusch D."/>
            <person name="Podicherti R."/>
            <person name="Tsui H.-C.T."/>
            <person name="Winkler M.E."/>
        </authorList>
    </citation>
    <scope>NUCLEOTIDE SEQUENCE</scope>
</reference>
<proteinExistence type="predicted"/>
<dbReference type="EMBL" id="UINC01024913">
    <property type="protein sequence ID" value="SVA99512.1"/>
    <property type="molecule type" value="Genomic_DNA"/>
</dbReference>
<dbReference type="GO" id="GO:0005829">
    <property type="term" value="C:cytosol"/>
    <property type="evidence" value="ECO:0007669"/>
    <property type="project" value="TreeGrafter"/>
</dbReference>
<feature type="domain" description="Hydantoinase B/oxoprolinase" evidence="1">
    <location>
        <begin position="19"/>
        <end position="352"/>
    </location>
</feature>
<feature type="non-terminal residue" evidence="2">
    <location>
        <position position="353"/>
    </location>
</feature>
<protein>
    <recommendedName>
        <fullName evidence="1">Hydantoinase B/oxoprolinase domain-containing protein</fullName>
    </recommendedName>
</protein>
<evidence type="ECO:0000313" key="2">
    <source>
        <dbReference type="EMBL" id="SVA99512.1"/>
    </source>
</evidence>
<evidence type="ECO:0000259" key="1">
    <source>
        <dbReference type="Pfam" id="PF02538"/>
    </source>
</evidence>